<feature type="transmembrane region" description="Helical" evidence="7">
    <location>
        <begin position="201"/>
        <end position="222"/>
    </location>
</feature>
<comment type="similarity">
    <text evidence="5">Belongs to the SAT4 family.</text>
</comment>
<feature type="transmembrane region" description="Helical" evidence="7">
    <location>
        <begin position="271"/>
        <end position="292"/>
    </location>
</feature>
<name>A0A1L7WEG3_9HELO</name>
<keyword evidence="10" id="KW-1185">Reference proteome</keyword>
<dbReference type="Proteomes" id="UP000184330">
    <property type="component" value="Unassembled WGS sequence"/>
</dbReference>
<evidence type="ECO:0000256" key="2">
    <source>
        <dbReference type="ARBA" id="ARBA00022692"/>
    </source>
</evidence>
<evidence type="ECO:0000313" key="9">
    <source>
        <dbReference type="EMBL" id="CZR51144.1"/>
    </source>
</evidence>
<evidence type="ECO:0000256" key="1">
    <source>
        <dbReference type="ARBA" id="ARBA00004141"/>
    </source>
</evidence>
<dbReference type="PANTHER" id="PTHR33048:SF15">
    <property type="entry name" value="INTEGRAL MEMBRANE PROTEIN"/>
    <property type="match status" value="1"/>
</dbReference>
<feature type="transmembrane region" description="Helical" evidence="7">
    <location>
        <begin position="234"/>
        <end position="251"/>
    </location>
</feature>
<reference evidence="9 10" key="1">
    <citation type="submission" date="2016-03" db="EMBL/GenBank/DDBJ databases">
        <authorList>
            <person name="Ploux O."/>
        </authorList>
    </citation>
    <scope>NUCLEOTIDE SEQUENCE [LARGE SCALE GENOMIC DNA]</scope>
    <source>
        <strain evidence="9 10">UAMH 11012</strain>
    </source>
</reference>
<evidence type="ECO:0000259" key="8">
    <source>
        <dbReference type="Pfam" id="PF20684"/>
    </source>
</evidence>
<dbReference type="InterPro" id="IPR052337">
    <property type="entry name" value="SAT4-like"/>
</dbReference>
<sequence length="386" mass="43190">MSTNTSQPSQAEMGAILSAAAYSQPPIVPEGLALTLVIVVLITAIIATIIVGLRIYVRAWMVRKAGGMRVWGWEDTFAVWGYLAFLCSSIFAIKAAHYGLGTRDVDLNTYLMIRCAEYMLYSQVIYGISMPLVKASLVFTLLRITNEKIYRWSLYTMQFVATVMAIIGILASLLYCRPVRAYWNPLLGKCGDFMVVVKIGYAWTAVGIVTDWACAILPYLIVRKLQMSRRTKSTVMVILGLAAIASTATIVRAPYLQYYLVEKDRLYWNGYISIWCQLESGLGLMAACLPALRMLFRKYFDGTRNDSASRSKAYARSGSRNLDRSQSQTPLDTLSSTGRVRTSVASGKWKRLGDDNSSDKHIIQETTVYIETESLQSDEGKRHQMV</sequence>
<evidence type="ECO:0000313" key="10">
    <source>
        <dbReference type="Proteomes" id="UP000184330"/>
    </source>
</evidence>
<evidence type="ECO:0000256" key="4">
    <source>
        <dbReference type="ARBA" id="ARBA00023136"/>
    </source>
</evidence>
<feature type="domain" description="Rhodopsin" evidence="8">
    <location>
        <begin position="68"/>
        <end position="298"/>
    </location>
</feature>
<protein>
    <recommendedName>
        <fullName evidence="8">Rhodopsin domain-containing protein</fullName>
    </recommendedName>
</protein>
<keyword evidence="2 7" id="KW-0812">Transmembrane</keyword>
<feature type="transmembrane region" description="Helical" evidence="7">
    <location>
        <begin position="120"/>
        <end position="142"/>
    </location>
</feature>
<accession>A0A1L7WEG3</accession>
<feature type="compositionally biased region" description="Polar residues" evidence="6">
    <location>
        <begin position="318"/>
        <end position="339"/>
    </location>
</feature>
<feature type="transmembrane region" description="Helical" evidence="7">
    <location>
        <begin position="154"/>
        <end position="175"/>
    </location>
</feature>
<evidence type="ECO:0000256" key="6">
    <source>
        <dbReference type="SAM" id="MobiDB-lite"/>
    </source>
</evidence>
<comment type="subcellular location">
    <subcellularLocation>
        <location evidence="1">Membrane</location>
        <topology evidence="1">Multi-pass membrane protein</topology>
    </subcellularLocation>
</comment>
<feature type="transmembrane region" description="Helical" evidence="7">
    <location>
        <begin position="77"/>
        <end position="100"/>
    </location>
</feature>
<proteinExistence type="inferred from homology"/>
<dbReference type="InterPro" id="IPR049326">
    <property type="entry name" value="Rhodopsin_dom_fungi"/>
</dbReference>
<gene>
    <name evidence="9" type="ORF">PAC_01019</name>
</gene>
<dbReference type="GO" id="GO:0016020">
    <property type="term" value="C:membrane"/>
    <property type="evidence" value="ECO:0007669"/>
    <property type="project" value="UniProtKB-SubCell"/>
</dbReference>
<evidence type="ECO:0000256" key="5">
    <source>
        <dbReference type="ARBA" id="ARBA00038359"/>
    </source>
</evidence>
<dbReference type="Pfam" id="PF20684">
    <property type="entry name" value="Fung_rhodopsin"/>
    <property type="match status" value="1"/>
</dbReference>
<keyword evidence="3 7" id="KW-1133">Transmembrane helix</keyword>
<dbReference type="PANTHER" id="PTHR33048">
    <property type="entry name" value="PTH11-LIKE INTEGRAL MEMBRANE PROTEIN (AFU_ORTHOLOGUE AFUA_5G11245)"/>
    <property type="match status" value="1"/>
</dbReference>
<dbReference type="OrthoDB" id="3923077at2759"/>
<evidence type="ECO:0000256" key="3">
    <source>
        <dbReference type="ARBA" id="ARBA00022989"/>
    </source>
</evidence>
<evidence type="ECO:0000256" key="7">
    <source>
        <dbReference type="SAM" id="Phobius"/>
    </source>
</evidence>
<dbReference type="EMBL" id="FJOG01000001">
    <property type="protein sequence ID" value="CZR51144.1"/>
    <property type="molecule type" value="Genomic_DNA"/>
</dbReference>
<organism evidence="9 10">
    <name type="scientific">Phialocephala subalpina</name>
    <dbReference type="NCBI Taxonomy" id="576137"/>
    <lineage>
        <taxon>Eukaryota</taxon>
        <taxon>Fungi</taxon>
        <taxon>Dikarya</taxon>
        <taxon>Ascomycota</taxon>
        <taxon>Pezizomycotina</taxon>
        <taxon>Leotiomycetes</taxon>
        <taxon>Helotiales</taxon>
        <taxon>Mollisiaceae</taxon>
        <taxon>Phialocephala</taxon>
        <taxon>Phialocephala fortinii species complex</taxon>
    </lineage>
</organism>
<feature type="transmembrane region" description="Helical" evidence="7">
    <location>
        <begin position="32"/>
        <end position="57"/>
    </location>
</feature>
<keyword evidence="4 7" id="KW-0472">Membrane</keyword>
<dbReference type="AlphaFoldDB" id="A0A1L7WEG3"/>
<feature type="region of interest" description="Disordered" evidence="6">
    <location>
        <begin position="304"/>
        <end position="339"/>
    </location>
</feature>